<keyword evidence="3" id="KW-1185">Reference proteome</keyword>
<organism evidence="2 3">
    <name type="scientific">Amycolatopsis viridis</name>
    <dbReference type="NCBI Taxonomy" id="185678"/>
    <lineage>
        <taxon>Bacteria</taxon>
        <taxon>Bacillati</taxon>
        <taxon>Actinomycetota</taxon>
        <taxon>Actinomycetes</taxon>
        <taxon>Pseudonocardiales</taxon>
        <taxon>Pseudonocardiaceae</taxon>
        <taxon>Amycolatopsis</taxon>
    </lineage>
</organism>
<evidence type="ECO:0000313" key="3">
    <source>
        <dbReference type="Proteomes" id="UP000754495"/>
    </source>
</evidence>
<evidence type="ECO:0000313" key="2">
    <source>
        <dbReference type="EMBL" id="NIH81445.1"/>
    </source>
</evidence>
<reference evidence="2 3" key="1">
    <citation type="submission" date="2020-03" db="EMBL/GenBank/DDBJ databases">
        <title>Sequencing the genomes of 1000 actinobacteria strains.</title>
        <authorList>
            <person name="Klenk H.-P."/>
        </authorList>
    </citation>
    <scope>NUCLEOTIDE SEQUENCE [LARGE SCALE GENOMIC DNA]</scope>
    <source>
        <strain evidence="2 3">DSM 45668</strain>
    </source>
</reference>
<comment type="caution">
    <text evidence="2">The sequence shown here is derived from an EMBL/GenBank/DDBJ whole genome shotgun (WGS) entry which is preliminary data.</text>
</comment>
<dbReference type="Proteomes" id="UP000754495">
    <property type="component" value="Unassembled WGS sequence"/>
</dbReference>
<evidence type="ECO:0000256" key="1">
    <source>
        <dbReference type="SAM" id="MobiDB-lite"/>
    </source>
</evidence>
<dbReference type="RefSeq" id="WP_208400212.1">
    <property type="nucleotide sequence ID" value="NZ_JAANOU010000001.1"/>
</dbReference>
<name>A0ABX0T0S3_9PSEU</name>
<feature type="region of interest" description="Disordered" evidence="1">
    <location>
        <begin position="93"/>
        <end position="151"/>
    </location>
</feature>
<feature type="compositionally biased region" description="Low complexity" evidence="1">
    <location>
        <begin position="107"/>
        <end position="139"/>
    </location>
</feature>
<gene>
    <name evidence="2" type="ORF">FHX46_003975</name>
</gene>
<dbReference type="EMBL" id="JAANOU010000001">
    <property type="protein sequence ID" value="NIH81445.1"/>
    <property type="molecule type" value="Genomic_DNA"/>
</dbReference>
<protein>
    <submittedName>
        <fullName evidence="2">Uncharacterized protein</fullName>
    </submittedName>
</protein>
<proteinExistence type="predicted"/>
<accession>A0ABX0T0S3</accession>
<sequence length="151" mass="15519">MTSSTPGQENEPKPRTATVNLPFVKAEFRAPDLRLPKPRVPDRDEVTAALGAARSFLPPPRQLAYWGGLGVLAAVELIEWPVAVAIGVGTAVASRARGAEPRPPAAQPAGEPGQAQQGGESGPTSPAAQAAQTKPARARSGTQKRSGGADT</sequence>